<dbReference type="Proteomes" id="UP001215151">
    <property type="component" value="Unassembled WGS sequence"/>
</dbReference>
<accession>A0AAD7U0Q7</accession>
<dbReference type="AlphaFoldDB" id="A0AAD7U0Q7"/>
<keyword evidence="3" id="KW-1185">Reference proteome</keyword>
<dbReference type="EMBL" id="JAPEVG010000032">
    <property type="protein sequence ID" value="KAJ8494754.1"/>
    <property type="molecule type" value="Genomic_DNA"/>
</dbReference>
<reference evidence="2" key="1">
    <citation type="submission" date="2022-11" db="EMBL/GenBank/DDBJ databases">
        <title>Genome Sequence of Cubamyces cubensis.</title>
        <authorList>
            <person name="Buettner E."/>
        </authorList>
    </citation>
    <scope>NUCLEOTIDE SEQUENCE</scope>
    <source>
        <strain evidence="2">MPL-01</strain>
    </source>
</reference>
<feature type="region of interest" description="Disordered" evidence="1">
    <location>
        <begin position="1"/>
        <end position="45"/>
    </location>
</feature>
<proteinExistence type="predicted"/>
<evidence type="ECO:0000313" key="3">
    <source>
        <dbReference type="Proteomes" id="UP001215151"/>
    </source>
</evidence>
<protein>
    <submittedName>
        <fullName evidence="2">Uncharacterized protein</fullName>
    </submittedName>
</protein>
<evidence type="ECO:0000313" key="2">
    <source>
        <dbReference type="EMBL" id="KAJ8494754.1"/>
    </source>
</evidence>
<sequence length="153" mass="16701">MSVPTYIKHAPTLQSVGPPSYGSGTFRPDLVAPPNQDYLPTPVERWPSMPGPAIIPAYSPHAGARLAGSQAEQPYVPPRPRYQMAPSNTALPSLVATPSKRPYPTEPEQLEASPRNSPYGPYTPSPTKRTHLGGTAMPTRPRCKPKARLRLRR</sequence>
<organism evidence="2 3">
    <name type="scientific">Trametes cubensis</name>
    <dbReference type="NCBI Taxonomy" id="1111947"/>
    <lineage>
        <taxon>Eukaryota</taxon>
        <taxon>Fungi</taxon>
        <taxon>Dikarya</taxon>
        <taxon>Basidiomycota</taxon>
        <taxon>Agaricomycotina</taxon>
        <taxon>Agaricomycetes</taxon>
        <taxon>Polyporales</taxon>
        <taxon>Polyporaceae</taxon>
        <taxon>Trametes</taxon>
    </lineage>
</organism>
<name>A0AAD7U0Q7_9APHY</name>
<evidence type="ECO:0000256" key="1">
    <source>
        <dbReference type="SAM" id="MobiDB-lite"/>
    </source>
</evidence>
<comment type="caution">
    <text evidence="2">The sequence shown here is derived from an EMBL/GenBank/DDBJ whole genome shotgun (WGS) entry which is preliminary data.</text>
</comment>
<feature type="region of interest" description="Disordered" evidence="1">
    <location>
        <begin position="64"/>
        <end position="153"/>
    </location>
</feature>
<gene>
    <name evidence="2" type="ORF">ONZ51_g2107</name>
</gene>
<feature type="compositionally biased region" description="Basic residues" evidence="1">
    <location>
        <begin position="141"/>
        <end position="153"/>
    </location>
</feature>